<dbReference type="EMBL" id="AE003849">
    <property type="protein sequence ID" value="AAF83866.1"/>
    <property type="molecule type" value="Genomic_DNA"/>
</dbReference>
<dbReference type="Proteomes" id="UP000000812">
    <property type="component" value="Chromosome"/>
</dbReference>
<dbReference type="PIR" id="H82729">
    <property type="entry name" value="H82729"/>
</dbReference>
<evidence type="ECO:0000313" key="1">
    <source>
        <dbReference type="EMBL" id="AAF83866.1"/>
    </source>
</evidence>
<protein>
    <submittedName>
        <fullName evidence="1">Uncharacterized protein</fullName>
    </submittedName>
</protein>
<proteinExistence type="predicted"/>
<dbReference type="KEGG" id="xfa:XF_1056"/>
<dbReference type="HOGENOM" id="CLU_2209030_0_0_6"/>
<evidence type="ECO:0000313" key="2">
    <source>
        <dbReference type="Proteomes" id="UP000000812"/>
    </source>
</evidence>
<accession>Q9PEH2</accession>
<dbReference type="AlphaFoldDB" id="Q9PEH2"/>
<organism evidence="1 2">
    <name type="scientific">Xylella fastidiosa (strain 9a5c)</name>
    <dbReference type="NCBI Taxonomy" id="160492"/>
    <lineage>
        <taxon>Bacteria</taxon>
        <taxon>Pseudomonadati</taxon>
        <taxon>Pseudomonadota</taxon>
        <taxon>Gammaproteobacteria</taxon>
        <taxon>Lysobacterales</taxon>
        <taxon>Lysobacteraceae</taxon>
        <taxon>Xylella</taxon>
    </lineage>
</organism>
<gene>
    <name evidence="1" type="ordered locus">XF_1056</name>
</gene>
<sequence>MHFPSTHAAQVLPGTLPYGARTFLGILSDDATAQPTSPPPIITQHLTLCLPRKEHAFGIERYKRFYAISVRLIQHLTEHKAASKPDITHKIHVFKNYGRKISKFIDI</sequence>
<name>Q9PEH2_XYLFA</name>
<reference evidence="1 2" key="1">
    <citation type="journal article" date="2000" name="Nature">
        <title>The genome sequence of the plant pathogen Xylella fastidiosa.</title>
        <authorList>
            <person name="Simpson A.J."/>
            <person name="Reinach F.C."/>
            <person name="Arruda P."/>
            <person name="Abreu F.A."/>
            <person name="Acencio M."/>
            <person name="Alvarenga R."/>
            <person name="Alves L.M."/>
            <person name="Araya J.E."/>
            <person name="Baia G.S."/>
            <person name="Baptista C.S."/>
            <person name="Barros M.H."/>
            <person name="Bonaccorsi E.D."/>
            <person name="Bordin S."/>
            <person name="Bove J.M."/>
            <person name="Briones M.R."/>
            <person name="Bueno M.R."/>
            <person name="Camargo A.A."/>
            <person name="Camargo L.E."/>
            <person name="Carraro D.M."/>
            <person name="Carrer H."/>
            <person name="Colauto N.B."/>
            <person name="Colombo C."/>
            <person name="Costa F.F."/>
            <person name="Costa M.C."/>
            <person name="Costa-Neto C.M."/>
            <person name="Coutinho L.L."/>
            <person name="Cristofani M."/>
            <person name="Dias-Neto E."/>
            <person name="Docena C."/>
            <person name="El-Dorry H."/>
            <person name="Facincani A.P."/>
            <person name="Ferreira A.J."/>
            <person name="Ferreira V.C."/>
            <person name="Ferro J.A."/>
            <person name="Fraga J.S."/>
            <person name="Franca S.C."/>
            <person name="Franco M.C."/>
            <person name="Frohme M."/>
            <person name="Furlan L.R."/>
            <person name="Garnier M."/>
            <person name="Goldman G.H."/>
            <person name="Goldman M.H."/>
            <person name="Gomes S.L."/>
            <person name="Gruber A."/>
            <person name="Ho P.L."/>
            <person name="Hoheisel J.D."/>
            <person name="Junqueira M.L."/>
            <person name="Kemper E.L."/>
            <person name="Kitajima J.P."/>
            <person name="Krieger J.E."/>
            <person name="Kuramae E.E."/>
            <person name="Laigret F."/>
            <person name="Lambais M.R."/>
            <person name="Leite L.C."/>
            <person name="Lemos E.G."/>
            <person name="Lemos M.V."/>
            <person name="Lopes S.A."/>
            <person name="Lopes C.R."/>
            <person name="Machado J.A."/>
            <person name="Machado M.A."/>
            <person name="Madeira A.M."/>
            <person name="Madeira H.M."/>
            <person name="Marino C.L."/>
            <person name="Marques M.V."/>
            <person name="Martins E.A."/>
            <person name="Martins E.M."/>
            <person name="Matsukuma A.Y."/>
            <person name="Menck C.F."/>
            <person name="Miracca E.C."/>
            <person name="Miyaki C.Y."/>
            <person name="Monteriro-Vitorello C.B."/>
            <person name="Moon D.H."/>
            <person name="Nagai M.A."/>
            <person name="Nascimento A.L."/>
            <person name="Netto L.E."/>
            <person name="Nhani A.Jr."/>
            <person name="Nobrega F.G."/>
            <person name="Nunes L.R."/>
            <person name="Oliveira M.A."/>
            <person name="de Oliveira M.C."/>
            <person name="de Oliveira R.C."/>
            <person name="Palmieri D.A."/>
            <person name="Paris A."/>
            <person name="Peixoto B.R."/>
            <person name="Pereira G.A."/>
            <person name="Pereira H.A.Jr."/>
            <person name="Pesquero J.B."/>
            <person name="Quaggio R.B."/>
            <person name="Roberto P.G."/>
            <person name="Rodrigues V."/>
            <person name="de M Rosa A.J."/>
            <person name="de Rosa V.E.Jr."/>
            <person name="de Sa R.G."/>
            <person name="Santelli R.V."/>
            <person name="Sawasaki H.E."/>
            <person name="da Silva A.C."/>
            <person name="da Silva A.M."/>
            <person name="da Silva F.R."/>
            <person name="da Silva W.A.Jr."/>
            <person name="da Silveira J.F."/>
            <person name="Silvestri M.L."/>
            <person name="Siqueira W.J."/>
            <person name="de Souza A.A."/>
            <person name="de Souza A.P."/>
            <person name="Terenzi M.F."/>
            <person name="Truffi D."/>
            <person name="Tsai S.M."/>
            <person name="Tsuhako M.H."/>
            <person name="Vallada H."/>
            <person name="Van Sluys M.A."/>
            <person name="Verjovski-Almeida S."/>
            <person name="Vettore A.L."/>
            <person name="Zago M.A."/>
            <person name="Zatz M."/>
            <person name="Meidanis J."/>
            <person name="Setubal J.C."/>
        </authorList>
    </citation>
    <scope>NUCLEOTIDE SEQUENCE [LARGE SCALE GENOMIC DNA]</scope>
    <source>
        <strain evidence="1 2">9a5c</strain>
    </source>
</reference>